<dbReference type="GO" id="GO:0016020">
    <property type="term" value="C:membrane"/>
    <property type="evidence" value="ECO:0007669"/>
    <property type="project" value="UniProtKB-SubCell"/>
</dbReference>
<keyword evidence="4 8" id="KW-1133">Transmembrane helix</keyword>
<dbReference type="PANTHER" id="PTHR11689:SF60">
    <property type="entry name" value="CHLORIDE CHANNEL PROTEIN C"/>
    <property type="match status" value="1"/>
</dbReference>
<dbReference type="SUPFAM" id="SSF81340">
    <property type="entry name" value="Clc chloride channel"/>
    <property type="match status" value="1"/>
</dbReference>
<evidence type="ECO:0000313" key="10">
    <source>
        <dbReference type="Proteomes" id="UP000001396"/>
    </source>
</evidence>
<dbReference type="InterPro" id="IPR046342">
    <property type="entry name" value="CBS_dom_sf"/>
</dbReference>
<feature type="transmembrane region" description="Helical" evidence="8">
    <location>
        <begin position="423"/>
        <end position="445"/>
    </location>
</feature>
<protein>
    <submittedName>
        <fullName evidence="9">Chloride channel protein</fullName>
    </submittedName>
</protein>
<dbReference type="PRINTS" id="PR00762">
    <property type="entry name" value="CLCHANNEL"/>
</dbReference>
<dbReference type="InterPro" id="IPR051280">
    <property type="entry name" value="Cl-channel/antiporter"/>
</dbReference>
<feature type="transmembrane region" description="Helical" evidence="8">
    <location>
        <begin position="483"/>
        <end position="500"/>
    </location>
</feature>
<proteinExistence type="predicted"/>
<keyword evidence="2 8" id="KW-0812">Transmembrane</keyword>
<organism evidence="9 10">
    <name type="scientific">Heterostelium pallidum (strain ATCC 26659 / Pp 5 / PN500)</name>
    <name type="common">Cellular slime mold</name>
    <name type="synonym">Polysphondylium pallidum</name>
    <dbReference type="NCBI Taxonomy" id="670386"/>
    <lineage>
        <taxon>Eukaryota</taxon>
        <taxon>Amoebozoa</taxon>
        <taxon>Evosea</taxon>
        <taxon>Eumycetozoa</taxon>
        <taxon>Dictyostelia</taxon>
        <taxon>Acytosteliales</taxon>
        <taxon>Acytosteliaceae</taxon>
        <taxon>Heterostelium</taxon>
    </lineage>
</organism>
<accession>D3BBK0</accession>
<dbReference type="GO" id="GO:0015108">
    <property type="term" value="F:chloride transmembrane transporter activity"/>
    <property type="evidence" value="ECO:0007669"/>
    <property type="project" value="InterPro"/>
</dbReference>
<dbReference type="AlphaFoldDB" id="D3BBK0"/>
<feature type="transmembrane region" description="Helical" evidence="8">
    <location>
        <begin position="190"/>
        <end position="214"/>
    </location>
</feature>
<dbReference type="GeneID" id="31361352"/>
<evidence type="ECO:0000256" key="2">
    <source>
        <dbReference type="ARBA" id="ARBA00022692"/>
    </source>
</evidence>
<keyword evidence="3" id="KW-0677">Repeat</keyword>
<dbReference type="STRING" id="670386.D3BBK0"/>
<dbReference type="Gene3D" id="1.10.3080.10">
    <property type="entry name" value="Clc chloride channel"/>
    <property type="match status" value="1"/>
</dbReference>
<name>D3BBK0_HETP5</name>
<keyword evidence="10" id="KW-1185">Reference proteome</keyword>
<evidence type="ECO:0000256" key="8">
    <source>
        <dbReference type="SAM" id="Phobius"/>
    </source>
</evidence>
<evidence type="ECO:0000256" key="3">
    <source>
        <dbReference type="ARBA" id="ARBA00022737"/>
    </source>
</evidence>
<evidence type="ECO:0000256" key="5">
    <source>
        <dbReference type="ARBA" id="ARBA00023122"/>
    </source>
</evidence>
<feature type="transmembrane region" description="Helical" evidence="8">
    <location>
        <begin position="452"/>
        <end position="477"/>
    </location>
</feature>
<dbReference type="Pfam" id="PF00654">
    <property type="entry name" value="Voltage_CLC"/>
    <property type="match status" value="1"/>
</dbReference>
<keyword evidence="5" id="KW-0129">CBS domain</keyword>
<dbReference type="SUPFAM" id="SSF54631">
    <property type="entry name" value="CBS-domain pair"/>
    <property type="match status" value="1"/>
</dbReference>
<evidence type="ECO:0000256" key="1">
    <source>
        <dbReference type="ARBA" id="ARBA00004141"/>
    </source>
</evidence>
<evidence type="ECO:0000256" key="7">
    <source>
        <dbReference type="SAM" id="MobiDB-lite"/>
    </source>
</evidence>
<feature type="compositionally biased region" description="Polar residues" evidence="7">
    <location>
        <begin position="16"/>
        <end position="32"/>
    </location>
</feature>
<dbReference type="InterPro" id="IPR014743">
    <property type="entry name" value="Cl-channel_core"/>
</dbReference>
<dbReference type="Proteomes" id="UP000001396">
    <property type="component" value="Unassembled WGS sequence"/>
</dbReference>
<comment type="subcellular location">
    <subcellularLocation>
        <location evidence="1">Membrane</location>
        <topology evidence="1">Multi-pass membrane protein</topology>
    </subcellularLocation>
</comment>
<evidence type="ECO:0000256" key="4">
    <source>
        <dbReference type="ARBA" id="ARBA00022989"/>
    </source>
</evidence>
<gene>
    <name evidence="9" type="primary">clcC</name>
    <name evidence="9" type="ORF">PPL_05868</name>
</gene>
<feature type="transmembrane region" description="Helical" evidence="8">
    <location>
        <begin position="124"/>
        <end position="146"/>
    </location>
</feature>
<dbReference type="PANTHER" id="PTHR11689">
    <property type="entry name" value="CHLORIDE CHANNEL PROTEIN CLC FAMILY MEMBER"/>
    <property type="match status" value="1"/>
</dbReference>
<feature type="transmembrane region" description="Helical" evidence="8">
    <location>
        <begin position="274"/>
        <end position="298"/>
    </location>
</feature>
<dbReference type="InParanoid" id="D3BBK0"/>
<feature type="transmembrane region" description="Helical" evidence="8">
    <location>
        <begin position="226"/>
        <end position="244"/>
    </location>
</feature>
<feature type="transmembrane region" description="Helical" evidence="8">
    <location>
        <begin position="310"/>
        <end position="330"/>
    </location>
</feature>
<dbReference type="InterPro" id="IPR001807">
    <property type="entry name" value="ClC"/>
</dbReference>
<dbReference type="RefSeq" id="XP_020433151.1">
    <property type="nucleotide sequence ID" value="XM_020576739.1"/>
</dbReference>
<feature type="transmembrane region" description="Helical" evidence="8">
    <location>
        <begin position="82"/>
        <end position="104"/>
    </location>
</feature>
<feature type="region of interest" description="Disordered" evidence="7">
    <location>
        <begin position="16"/>
        <end position="37"/>
    </location>
</feature>
<dbReference type="OMA" id="WEVEEKF"/>
<reference evidence="9 10" key="1">
    <citation type="journal article" date="2011" name="Genome Res.">
        <title>Phylogeny-wide analysis of social amoeba genomes highlights ancient origins for complex intercellular communication.</title>
        <authorList>
            <person name="Heidel A.J."/>
            <person name="Lawal H.M."/>
            <person name="Felder M."/>
            <person name="Schilde C."/>
            <person name="Helps N.R."/>
            <person name="Tunggal B."/>
            <person name="Rivero F."/>
            <person name="John U."/>
            <person name="Schleicher M."/>
            <person name="Eichinger L."/>
            <person name="Platzer M."/>
            <person name="Noegel A.A."/>
            <person name="Schaap P."/>
            <person name="Gloeckner G."/>
        </authorList>
    </citation>
    <scope>NUCLEOTIDE SEQUENCE [LARGE SCALE GENOMIC DNA]</scope>
    <source>
        <strain evidence="10">ATCC 26659 / Pp 5 / PN500</strain>
    </source>
</reference>
<feature type="transmembrane region" description="Helical" evidence="8">
    <location>
        <begin position="394"/>
        <end position="417"/>
    </location>
</feature>
<dbReference type="EMBL" id="ADBJ01000026">
    <property type="protein sequence ID" value="EFA81033.1"/>
    <property type="molecule type" value="Genomic_DNA"/>
</dbReference>
<dbReference type="FunCoup" id="D3BBK0">
    <property type="interactions" value="291"/>
</dbReference>
<evidence type="ECO:0000313" key="9">
    <source>
        <dbReference type="EMBL" id="EFA81033.1"/>
    </source>
</evidence>
<keyword evidence="6 8" id="KW-0472">Membrane</keyword>
<evidence type="ECO:0000256" key="6">
    <source>
        <dbReference type="ARBA" id="ARBA00023136"/>
    </source>
</evidence>
<comment type="caution">
    <text evidence="9">The sequence shown here is derived from an EMBL/GenBank/DDBJ whole genome shotgun (WGS) entry which is preliminary data.</text>
</comment>
<sequence length="589" mass="66239">MGGSLNRPMVNDAYNNGNDGFYNASPQTQTPVTHRRRSHHLTPYEIRMMKNVQSLDFTVNDNLLLREDLENKTRIKHLKKTLGINLLYATISILLVIVAGPMASSSGIPEVKGYLNGVKVPNSLGFKSLFGKIFSLIMSYSSGLFVGPEGPMIHIGSAIGAAVSQFRSSTFEFYPKLFLQYQNDRDKRDFISVGAASGISAAFGAPIGGVLFSIEEASSFWSRQLTWRTFFCCMIATFTTNFLLQGFGTSPDMHDTGLLTFGFSRLYLYRYSELLCFCILGVLGGAFGALFVFLNIHLNKWRRDYLKKNISLRSIEAIVVMVITSVICFYSPSIFPCRYQSNIQVEPSVCEDQTNAQMEQFFCPPGMYSEMASLLFVNPDLALRRLYSRTNNSFTLGVLLVFTCIYFFLSVITSGLWVAGGLFVPMMMVGAGFGRFVGQVVGLWFEGIDASIYALVGTAAMMAGYCRMTISLVVIMVELTEGTQYLVPIILAVMIAKWVGDFFNESIFYRGQNGEIILDDNFRHQKFIEETSKKVPKLEDFDFNKYEEEKLVDLRPYMNSSSITIHDTFSFSECYKLFRTMGLRHLTVI</sequence>